<dbReference type="EMBL" id="CP017916">
    <property type="protein sequence ID" value="ARP37208.1"/>
    <property type="molecule type" value="Genomic_DNA"/>
</dbReference>
<reference evidence="1 2" key="1">
    <citation type="submission" date="2016-10" db="EMBL/GenBank/DDBJ databases">
        <title>The High Quality Genome of Vibrio splendidus K08M4.</title>
        <authorList>
            <person name="Wendling C."/>
            <person name="Chibani C.M."/>
            <person name="Hertel R."/>
            <person name="Sproer C."/>
            <person name="Bunk B."/>
            <person name="Overmann J."/>
            <person name="Roth O."/>
            <person name="Liesegang H."/>
        </authorList>
    </citation>
    <scope>NUCLEOTIDE SEQUENCE [LARGE SCALE GENOMIC DNA]</scope>
    <source>
        <strain evidence="1 2">K08M4</strain>
    </source>
</reference>
<proteinExistence type="predicted"/>
<keyword evidence="2" id="KW-1185">Reference proteome</keyword>
<dbReference type="RefSeq" id="WP_157665727.1">
    <property type="nucleotide sequence ID" value="NZ_CP017916.1"/>
</dbReference>
<organism evidence="1 2">
    <name type="scientific">Vibrio syngnathi</name>
    <dbReference type="NCBI Taxonomy" id="3034029"/>
    <lineage>
        <taxon>Bacteria</taxon>
        <taxon>Pseudomonadati</taxon>
        <taxon>Pseudomonadota</taxon>
        <taxon>Gammaproteobacteria</taxon>
        <taxon>Vibrionales</taxon>
        <taxon>Vibrionaceae</taxon>
        <taxon>Vibrio</taxon>
    </lineage>
</organism>
<sequence>MLVWFQVLNGPLSQNSLINLTYNVVWLEYLISKLKELRAFEVILVSSHNWNQK</sequence>
<dbReference type="KEGG" id="vsy:K08M4_03990"/>
<evidence type="ECO:0000313" key="2">
    <source>
        <dbReference type="Proteomes" id="UP000194136"/>
    </source>
</evidence>
<gene>
    <name evidence="1" type="ORF">K08M4_03990</name>
</gene>
<dbReference type="AlphaFoldDB" id="A0AA34TN82"/>
<evidence type="ECO:0000313" key="1">
    <source>
        <dbReference type="EMBL" id="ARP37208.1"/>
    </source>
</evidence>
<name>A0AA34TN82_9VIBR</name>
<protein>
    <submittedName>
        <fullName evidence="1">Uncharacterized protein</fullName>
    </submittedName>
</protein>
<dbReference type="Proteomes" id="UP000194136">
    <property type="component" value="Chromosome 1"/>
</dbReference>
<accession>A0AA34TN82</accession>